<name>A0A976FH76_BRELC</name>
<proteinExistence type="predicted"/>
<dbReference type="KEGG" id="blac:94347889"/>
<keyword evidence="4" id="KW-1185">Reference proteome</keyword>
<feature type="transmembrane region" description="Helical" evidence="2">
    <location>
        <begin position="482"/>
        <end position="503"/>
    </location>
</feature>
<dbReference type="Proteomes" id="UP000294530">
    <property type="component" value="Unassembled WGS sequence"/>
</dbReference>
<keyword evidence="2" id="KW-0472">Membrane</keyword>
<reference evidence="3 4" key="1">
    <citation type="journal article" date="2021" name="Genome Biol.">
        <title>AFLAP: assembly-free linkage analysis pipeline using k-mers from genome sequencing data.</title>
        <authorList>
            <person name="Fletcher K."/>
            <person name="Zhang L."/>
            <person name="Gil J."/>
            <person name="Han R."/>
            <person name="Cavanaugh K."/>
            <person name="Michelmore R."/>
        </authorList>
    </citation>
    <scope>NUCLEOTIDE SEQUENCE [LARGE SCALE GENOMIC DNA]</scope>
    <source>
        <strain evidence="3 4">SF5</strain>
    </source>
</reference>
<gene>
    <name evidence="3" type="ORF">CCR75_004128</name>
</gene>
<feature type="region of interest" description="Disordered" evidence="1">
    <location>
        <begin position="344"/>
        <end position="390"/>
    </location>
</feature>
<evidence type="ECO:0000256" key="2">
    <source>
        <dbReference type="SAM" id="Phobius"/>
    </source>
</evidence>
<dbReference type="OrthoDB" id="167603at2759"/>
<comment type="caution">
    <text evidence="3">The sequence shown here is derived from an EMBL/GenBank/DDBJ whole genome shotgun (WGS) entry which is preliminary data.</text>
</comment>
<accession>A0A976FH76</accession>
<dbReference type="GeneID" id="94347889"/>
<feature type="compositionally biased region" description="Low complexity" evidence="1">
    <location>
        <begin position="375"/>
        <end position="390"/>
    </location>
</feature>
<feature type="compositionally biased region" description="Polar residues" evidence="1">
    <location>
        <begin position="357"/>
        <end position="374"/>
    </location>
</feature>
<feature type="region of interest" description="Disordered" evidence="1">
    <location>
        <begin position="402"/>
        <end position="452"/>
    </location>
</feature>
<dbReference type="EMBL" id="SHOA02000014">
    <property type="protein sequence ID" value="TDH66790.1"/>
    <property type="molecule type" value="Genomic_DNA"/>
</dbReference>
<sequence>MQHSAAFGSYVESVGTIASVLFALINRCGYYDVKPRDSTIIRQAKIVYVSLLESVQKERGEWQGFISSIDSRAPIVAEELETLSPRNLLLSKLKNNSTPSQLSVLNEILDVSLRNLMGPIVPFELYTRQRKLLLSESLAVPPSLSALLAIRGIVENLEHEVRHCLLRLFAMWDLIALVNSDFQSLLKTIANKYQHILSDSSDIESMTARKSERQDQVAIHLLHVMVLYRDILFSDLEELQINPRVLETSRASAWPLNFEFVASIEDKDDQFSSDLDSRSSGSEKLQTLYVDTALQPQDVDATEGRDWSIPSLHYSHHFEDEQKTLRSRKCDISHAVSRNRGVAASGPLLLPSGEASAPSSGHSLSQQSLATTSDSPTHSVLSPASSSVRSLSHLVLRRTRHNSSSSFSSKELHDRQHQWQDTARSETQSPLPPTSTRSSSSRRKRGMEKVFAPRYQSTDQKMRGTERVAARQSFSSKVATSLVIPVAAATLCVVATLSTLAICEMRRSSRN</sequence>
<evidence type="ECO:0000313" key="4">
    <source>
        <dbReference type="Proteomes" id="UP000294530"/>
    </source>
</evidence>
<keyword evidence="2" id="KW-1133">Transmembrane helix</keyword>
<evidence type="ECO:0000256" key="1">
    <source>
        <dbReference type="SAM" id="MobiDB-lite"/>
    </source>
</evidence>
<evidence type="ECO:0000313" key="3">
    <source>
        <dbReference type="EMBL" id="TDH66790.1"/>
    </source>
</evidence>
<protein>
    <submittedName>
        <fullName evidence="3">Uncharacterized protein</fullName>
    </submittedName>
</protein>
<keyword evidence="2" id="KW-0812">Transmembrane</keyword>
<organism evidence="3 4">
    <name type="scientific">Bremia lactucae</name>
    <name type="common">Lettuce downy mildew</name>
    <dbReference type="NCBI Taxonomy" id="4779"/>
    <lineage>
        <taxon>Eukaryota</taxon>
        <taxon>Sar</taxon>
        <taxon>Stramenopiles</taxon>
        <taxon>Oomycota</taxon>
        <taxon>Peronosporomycetes</taxon>
        <taxon>Peronosporales</taxon>
        <taxon>Peronosporaceae</taxon>
        <taxon>Bremia</taxon>
    </lineage>
</organism>
<dbReference type="AlphaFoldDB" id="A0A976FH76"/>
<dbReference type="RefSeq" id="XP_067816289.1">
    <property type="nucleotide sequence ID" value="XM_067962218.1"/>
</dbReference>